<name>A0A9E7H135_9LILI</name>
<sequence>MMVAVWPVSCALAAAPEATTKSGRLLIESQSPDGNMGGIKESHAISNEMLITRLELEQLFENVRVT</sequence>
<proteinExistence type="predicted"/>
<evidence type="ECO:0000313" key="2">
    <source>
        <dbReference type="Proteomes" id="UP001055439"/>
    </source>
</evidence>
<gene>
    <name evidence="1" type="ORF">MUK42_05245</name>
</gene>
<keyword evidence="2" id="KW-1185">Reference proteome</keyword>
<protein>
    <submittedName>
        <fullName evidence="1">Type III restriction enzyme, res subunit</fullName>
    </submittedName>
</protein>
<dbReference type="EMBL" id="CP097510">
    <property type="protein sequence ID" value="URE25561.1"/>
    <property type="molecule type" value="Genomic_DNA"/>
</dbReference>
<evidence type="ECO:0000313" key="1">
    <source>
        <dbReference type="EMBL" id="URE25559.1"/>
    </source>
</evidence>
<reference evidence="1" key="1">
    <citation type="submission" date="2022-05" db="EMBL/GenBank/DDBJ databases">
        <title>The Musa troglodytarum L. genome provides insights into the mechanism of non-climacteric behaviour and enrichment of carotenoids.</title>
        <authorList>
            <person name="Wang J."/>
        </authorList>
    </citation>
    <scope>NUCLEOTIDE SEQUENCE</scope>
    <source>
        <tissue evidence="1">Leaf</tissue>
    </source>
</reference>
<dbReference type="AlphaFoldDB" id="A0A9E7H135"/>
<dbReference type="Proteomes" id="UP001055439">
    <property type="component" value="Chromosome 8"/>
</dbReference>
<accession>A0A9E7H135</accession>
<dbReference type="EMBL" id="CP097510">
    <property type="protein sequence ID" value="URE25559.1"/>
    <property type="molecule type" value="Genomic_DNA"/>
</dbReference>
<dbReference type="OrthoDB" id="3370at2759"/>
<organism evidence="1 2">
    <name type="scientific">Musa troglodytarum</name>
    <name type="common">fe'i banana</name>
    <dbReference type="NCBI Taxonomy" id="320322"/>
    <lineage>
        <taxon>Eukaryota</taxon>
        <taxon>Viridiplantae</taxon>
        <taxon>Streptophyta</taxon>
        <taxon>Embryophyta</taxon>
        <taxon>Tracheophyta</taxon>
        <taxon>Spermatophyta</taxon>
        <taxon>Magnoliopsida</taxon>
        <taxon>Liliopsida</taxon>
        <taxon>Zingiberales</taxon>
        <taxon>Musaceae</taxon>
        <taxon>Musa</taxon>
    </lineage>
</organism>